<dbReference type="EMBL" id="JANTYZ010000011">
    <property type="protein sequence ID" value="MCS3866359.1"/>
    <property type="molecule type" value="Genomic_DNA"/>
</dbReference>
<dbReference type="Proteomes" id="UP001155034">
    <property type="component" value="Unassembled WGS sequence"/>
</dbReference>
<name>A0A9X2U3T3_9BACT</name>
<reference evidence="1" key="1">
    <citation type="submission" date="2022-08" db="EMBL/GenBank/DDBJ databases">
        <title>Genomic Encyclopedia of Type Strains, Phase V (KMG-V): Genome sequencing to study the core and pangenomes of soil and plant-associated prokaryotes.</title>
        <authorList>
            <person name="Whitman W."/>
        </authorList>
    </citation>
    <scope>NUCLEOTIDE SEQUENCE</scope>
    <source>
        <strain evidence="1">SP2016B</strain>
    </source>
</reference>
<accession>A0A9X2U3T3</accession>
<comment type="caution">
    <text evidence="1">The sequence shown here is derived from an EMBL/GenBank/DDBJ whole genome shotgun (WGS) entry which is preliminary data.</text>
</comment>
<organism evidence="1 2">
    <name type="scientific">Salinibacter ruber</name>
    <dbReference type="NCBI Taxonomy" id="146919"/>
    <lineage>
        <taxon>Bacteria</taxon>
        <taxon>Pseudomonadati</taxon>
        <taxon>Rhodothermota</taxon>
        <taxon>Rhodothermia</taxon>
        <taxon>Rhodothermales</taxon>
        <taxon>Salinibacteraceae</taxon>
        <taxon>Salinibacter</taxon>
    </lineage>
</organism>
<sequence>MTEREEKLHRTWTELLLERGRQELASIAVESEVEISEGEWGTESIVLGLPPSAHGIVKGSEDVRNDLVNYLHDVCAGNVYNQDGIAERDPHIEVRMKLLEVDEDWQEEMRQLISEAKGSNQGAISEKVAKREGRDTHTYNEMTFGSKSEIRIAQELETRDLLFFPLPLGVRAETGDRWKDRREPDFLVCQDGAWGILEVAYHPDRYEKDAEKATWFKEAGILCVEHATAERCYNEPVDVVDDFLNVLSKHRS</sequence>
<evidence type="ECO:0000313" key="2">
    <source>
        <dbReference type="Proteomes" id="UP001155034"/>
    </source>
</evidence>
<dbReference type="AlphaFoldDB" id="A0A9X2U3T3"/>
<evidence type="ECO:0008006" key="3">
    <source>
        <dbReference type="Google" id="ProtNLM"/>
    </source>
</evidence>
<dbReference type="RefSeq" id="WP_259084029.1">
    <property type="nucleotide sequence ID" value="NZ_JANTYZ010000011.1"/>
</dbReference>
<proteinExistence type="predicted"/>
<gene>
    <name evidence="1" type="ORF">GGP82_002932</name>
</gene>
<protein>
    <recommendedName>
        <fullName evidence="3">DUF559 domain-containing protein</fullName>
    </recommendedName>
</protein>
<evidence type="ECO:0000313" key="1">
    <source>
        <dbReference type="EMBL" id="MCS3866359.1"/>
    </source>
</evidence>